<reference evidence="3 4" key="1">
    <citation type="journal article" date="2018" name="Gigascience">
        <title>Genomes of trombidid mites reveal novel predicted allergens and laterally-transferred genes associated with secondary metabolism.</title>
        <authorList>
            <person name="Dong X."/>
            <person name="Chaisiri K."/>
            <person name="Xia D."/>
            <person name="Armstrong S.D."/>
            <person name="Fang Y."/>
            <person name="Donnelly M.J."/>
            <person name="Kadowaki T."/>
            <person name="McGarry J.W."/>
            <person name="Darby A.C."/>
            <person name="Makepeace B.L."/>
        </authorList>
    </citation>
    <scope>NUCLEOTIDE SEQUENCE [LARGE SCALE GENOMIC DNA]</scope>
    <source>
        <strain evidence="3">UoL-WK</strain>
    </source>
</reference>
<dbReference type="InterPro" id="IPR042089">
    <property type="entry name" value="Peptidase_M13_dom_2"/>
</dbReference>
<dbReference type="GO" id="GO:0016485">
    <property type="term" value="P:protein processing"/>
    <property type="evidence" value="ECO:0007669"/>
    <property type="project" value="TreeGrafter"/>
</dbReference>
<dbReference type="PANTHER" id="PTHR11733:SF133">
    <property type="entry name" value="PHOSPHATE-REGULATING NEUTRAL ENDOPEPTIDASE PHEX"/>
    <property type="match status" value="1"/>
</dbReference>
<dbReference type="PROSITE" id="PS51885">
    <property type="entry name" value="NEPRILYSIN"/>
    <property type="match status" value="1"/>
</dbReference>
<evidence type="ECO:0000313" key="3">
    <source>
        <dbReference type="EMBL" id="RWR99896.1"/>
    </source>
</evidence>
<comment type="caution">
    <text evidence="3">The sequence shown here is derived from an EMBL/GenBank/DDBJ whole genome shotgun (WGS) entry which is preliminary data.</text>
</comment>
<feature type="non-terminal residue" evidence="3">
    <location>
        <position position="1"/>
    </location>
</feature>
<comment type="similarity">
    <text evidence="1">Belongs to the peptidase M13 family.</text>
</comment>
<gene>
    <name evidence="3" type="ORF">B4U79_04135</name>
</gene>
<feature type="domain" description="Peptidase M13 N-terminal" evidence="2">
    <location>
        <begin position="1"/>
        <end position="234"/>
    </location>
</feature>
<protein>
    <submittedName>
        <fullName evidence="3">Neprilysin-like protein</fullName>
    </submittedName>
</protein>
<dbReference type="GO" id="GO:0005886">
    <property type="term" value="C:plasma membrane"/>
    <property type="evidence" value="ECO:0007669"/>
    <property type="project" value="TreeGrafter"/>
</dbReference>
<evidence type="ECO:0000256" key="1">
    <source>
        <dbReference type="ARBA" id="ARBA00007357"/>
    </source>
</evidence>
<dbReference type="EMBL" id="NCKU01013145">
    <property type="protein sequence ID" value="RWR99896.1"/>
    <property type="molecule type" value="Genomic_DNA"/>
</dbReference>
<sequence>LDQPELGMPSKEYYEIGPQLQAYLKFMTRTAILLGAKEEVAEKDMKAVVEFEKKLSQITVPNEERRNFSAIYKSLTLEELQNKVPKVNWTHYFNIVMPLEIYENETIVVYALDYIKNMVELVEQTPKRTVINYLLWRFIYNRVSNLDKRFILEQQEYYRSLYGTQTVPQRWQTCTSYVNKNMGMALGSLFVKSHFNESSKEGTKEMIEDIKKAFFEILDEVEWMDSETKRVAWMK</sequence>
<organism evidence="3 4">
    <name type="scientific">Dinothrombium tinctorium</name>
    <dbReference type="NCBI Taxonomy" id="1965070"/>
    <lineage>
        <taxon>Eukaryota</taxon>
        <taxon>Metazoa</taxon>
        <taxon>Ecdysozoa</taxon>
        <taxon>Arthropoda</taxon>
        <taxon>Chelicerata</taxon>
        <taxon>Arachnida</taxon>
        <taxon>Acari</taxon>
        <taxon>Acariformes</taxon>
        <taxon>Trombidiformes</taxon>
        <taxon>Prostigmata</taxon>
        <taxon>Anystina</taxon>
        <taxon>Parasitengona</taxon>
        <taxon>Trombidioidea</taxon>
        <taxon>Trombidiidae</taxon>
        <taxon>Dinothrombium</taxon>
    </lineage>
</organism>
<dbReference type="InterPro" id="IPR008753">
    <property type="entry name" value="Peptidase_M13_N"/>
</dbReference>
<evidence type="ECO:0000259" key="2">
    <source>
        <dbReference type="Pfam" id="PF05649"/>
    </source>
</evidence>
<dbReference type="STRING" id="1965070.A0A443QA29"/>
<dbReference type="InterPro" id="IPR000718">
    <property type="entry name" value="Peptidase_M13"/>
</dbReference>
<evidence type="ECO:0000313" key="4">
    <source>
        <dbReference type="Proteomes" id="UP000285301"/>
    </source>
</evidence>
<dbReference type="SUPFAM" id="SSF55486">
    <property type="entry name" value="Metalloproteases ('zincins'), catalytic domain"/>
    <property type="match status" value="1"/>
</dbReference>
<dbReference type="Gene3D" id="1.10.1380.10">
    <property type="entry name" value="Neutral endopeptidase , domain2"/>
    <property type="match status" value="1"/>
</dbReference>
<accession>A0A443QA29</accession>
<dbReference type="PANTHER" id="PTHR11733">
    <property type="entry name" value="ZINC METALLOPROTEASE FAMILY M13 NEPRILYSIN-RELATED"/>
    <property type="match status" value="1"/>
</dbReference>
<keyword evidence="4" id="KW-1185">Reference proteome</keyword>
<dbReference type="Pfam" id="PF05649">
    <property type="entry name" value="Peptidase_M13_N"/>
    <property type="match status" value="1"/>
</dbReference>
<proteinExistence type="inferred from homology"/>
<dbReference type="GO" id="GO:0004222">
    <property type="term" value="F:metalloendopeptidase activity"/>
    <property type="evidence" value="ECO:0007669"/>
    <property type="project" value="InterPro"/>
</dbReference>
<dbReference type="AlphaFoldDB" id="A0A443QA29"/>
<dbReference type="OrthoDB" id="6475849at2759"/>
<name>A0A443QA29_9ACAR</name>
<feature type="non-terminal residue" evidence="3">
    <location>
        <position position="235"/>
    </location>
</feature>
<dbReference type="Proteomes" id="UP000285301">
    <property type="component" value="Unassembled WGS sequence"/>
</dbReference>